<feature type="transmembrane region" description="Helical" evidence="6">
    <location>
        <begin position="138"/>
        <end position="159"/>
    </location>
</feature>
<keyword evidence="4 6" id="KW-1133">Transmembrane helix</keyword>
<proteinExistence type="predicted"/>
<gene>
    <name evidence="8" type="ORF">ACOF00016_LOCUS9080</name>
</gene>
<evidence type="ECO:0000256" key="2">
    <source>
        <dbReference type="ARBA" id="ARBA00022692"/>
    </source>
</evidence>
<dbReference type="GO" id="GO:0005886">
    <property type="term" value="C:plasma membrane"/>
    <property type="evidence" value="ECO:0007669"/>
    <property type="project" value="TreeGrafter"/>
</dbReference>
<dbReference type="InterPro" id="IPR058533">
    <property type="entry name" value="Cation_efflux_TM"/>
</dbReference>
<keyword evidence="3" id="KW-0862">Zinc</keyword>
<evidence type="ECO:0000256" key="5">
    <source>
        <dbReference type="ARBA" id="ARBA00023136"/>
    </source>
</evidence>
<dbReference type="SUPFAM" id="SSF161111">
    <property type="entry name" value="Cation efflux protein transmembrane domain-like"/>
    <property type="match status" value="1"/>
</dbReference>
<name>A0A7S3L4V1_9STRA</name>
<accession>A0A7S3L4V1</accession>
<keyword evidence="3" id="KW-0813">Transport</keyword>
<sequence>MQVKNGKAKASERPSTEYVLNVAFWTFVGFILFQAGFAIIANSESMMADCEAMIVDAMTYLFNLCAERIKNKPFSEKELAMPAETRELKREARRLWLELIPPTISVTCLIVIVIMTLIESIAEFRGQAAGDEDDVSVPIMLFFSGANLLLDFVNVACFARSGSTFGAQMIRDEHEELRSSLRGLRAGETTALIESVKDQRSDSTDDVENAGTRYGTAQSSRRGASATVMNLNMCSAWTHVCADTLRSVSVLIAAAIATVFPSVSGALSDSLAAIAVSVIILVSVAPLIQGLIITAVQLYQLKRDFGDALR</sequence>
<keyword evidence="3" id="KW-0406">Ion transport</keyword>
<feature type="transmembrane region" description="Helical" evidence="6">
    <location>
        <begin position="22"/>
        <end position="41"/>
    </location>
</feature>
<comment type="subcellular location">
    <subcellularLocation>
        <location evidence="1">Membrane</location>
        <topology evidence="1">Multi-pass membrane protein</topology>
    </subcellularLocation>
</comment>
<dbReference type="GO" id="GO:0005385">
    <property type="term" value="F:zinc ion transmembrane transporter activity"/>
    <property type="evidence" value="ECO:0007669"/>
    <property type="project" value="TreeGrafter"/>
</dbReference>
<reference evidence="8" key="1">
    <citation type="submission" date="2021-01" db="EMBL/GenBank/DDBJ databases">
        <authorList>
            <person name="Corre E."/>
            <person name="Pelletier E."/>
            <person name="Niang G."/>
            <person name="Scheremetjew M."/>
            <person name="Finn R."/>
            <person name="Kale V."/>
            <person name="Holt S."/>
            <person name="Cochrane G."/>
            <person name="Meng A."/>
            <person name="Brown T."/>
            <person name="Cohen L."/>
        </authorList>
    </citation>
    <scope>NUCLEOTIDE SEQUENCE</scope>
    <source>
        <strain evidence="8">CCMP127</strain>
    </source>
</reference>
<evidence type="ECO:0000256" key="3">
    <source>
        <dbReference type="ARBA" id="ARBA00022906"/>
    </source>
</evidence>
<evidence type="ECO:0000313" key="8">
    <source>
        <dbReference type="EMBL" id="CAE0411794.1"/>
    </source>
</evidence>
<organism evidence="8">
    <name type="scientific">Amphora coffeiformis</name>
    <dbReference type="NCBI Taxonomy" id="265554"/>
    <lineage>
        <taxon>Eukaryota</taxon>
        <taxon>Sar</taxon>
        <taxon>Stramenopiles</taxon>
        <taxon>Ochrophyta</taxon>
        <taxon>Bacillariophyta</taxon>
        <taxon>Bacillariophyceae</taxon>
        <taxon>Bacillariophycidae</taxon>
        <taxon>Thalassiophysales</taxon>
        <taxon>Catenulaceae</taxon>
        <taxon>Amphora</taxon>
    </lineage>
</organism>
<evidence type="ECO:0000256" key="6">
    <source>
        <dbReference type="SAM" id="Phobius"/>
    </source>
</evidence>
<dbReference type="EMBL" id="HBIM01010938">
    <property type="protein sequence ID" value="CAE0411794.1"/>
    <property type="molecule type" value="Transcribed_RNA"/>
</dbReference>
<protein>
    <recommendedName>
        <fullName evidence="7">Cation efflux protein transmembrane domain-containing protein</fullName>
    </recommendedName>
</protein>
<dbReference type="InterPro" id="IPR050681">
    <property type="entry name" value="CDF/SLC30A"/>
</dbReference>
<evidence type="ECO:0000256" key="1">
    <source>
        <dbReference type="ARBA" id="ARBA00004141"/>
    </source>
</evidence>
<dbReference type="PANTHER" id="PTHR11562:SF17">
    <property type="entry name" value="RE54080P-RELATED"/>
    <property type="match status" value="1"/>
</dbReference>
<keyword evidence="3" id="KW-0864">Zinc transport</keyword>
<dbReference type="AlphaFoldDB" id="A0A7S3L4V1"/>
<dbReference type="InterPro" id="IPR027469">
    <property type="entry name" value="Cation_efflux_TMD_sf"/>
</dbReference>
<feature type="transmembrane region" description="Helical" evidence="6">
    <location>
        <begin position="248"/>
        <end position="267"/>
    </location>
</feature>
<dbReference type="Pfam" id="PF01545">
    <property type="entry name" value="Cation_efflux"/>
    <property type="match status" value="1"/>
</dbReference>
<dbReference type="Gene3D" id="1.20.1510.10">
    <property type="entry name" value="Cation efflux protein transmembrane domain"/>
    <property type="match status" value="1"/>
</dbReference>
<feature type="transmembrane region" description="Helical" evidence="6">
    <location>
        <begin position="273"/>
        <end position="296"/>
    </location>
</feature>
<feature type="transmembrane region" description="Helical" evidence="6">
    <location>
        <begin position="95"/>
        <end position="118"/>
    </location>
</feature>
<feature type="domain" description="Cation efflux protein transmembrane" evidence="7">
    <location>
        <begin position="106"/>
        <end position="288"/>
    </location>
</feature>
<evidence type="ECO:0000256" key="4">
    <source>
        <dbReference type="ARBA" id="ARBA00022989"/>
    </source>
</evidence>
<evidence type="ECO:0000259" key="7">
    <source>
        <dbReference type="Pfam" id="PF01545"/>
    </source>
</evidence>
<keyword evidence="5 6" id="KW-0472">Membrane</keyword>
<dbReference type="PANTHER" id="PTHR11562">
    <property type="entry name" value="CATION EFFLUX PROTEIN/ ZINC TRANSPORTER"/>
    <property type="match status" value="1"/>
</dbReference>
<keyword evidence="2 6" id="KW-0812">Transmembrane</keyword>